<keyword evidence="2" id="KW-0813">Transport</keyword>
<comment type="similarity">
    <text evidence="1">Belongs to the bacterial solute-binding protein 5 family.</text>
</comment>
<feature type="domain" description="Solute-binding protein family 5" evidence="5">
    <location>
        <begin position="89"/>
        <end position="480"/>
    </location>
</feature>
<evidence type="ECO:0000313" key="7">
    <source>
        <dbReference type="Proteomes" id="UP000199008"/>
    </source>
</evidence>
<reference evidence="7" key="1">
    <citation type="submission" date="2016-10" db="EMBL/GenBank/DDBJ databases">
        <authorList>
            <person name="Varghese N."/>
            <person name="Submissions S."/>
        </authorList>
    </citation>
    <scope>NUCLEOTIDE SEQUENCE [LARGE SCALE GENOMIC DNA]</scope>
    <source>
        <strain evidence="7">CGMCC 1.8895</strain>
    </source>
</reference>
<dbReference type="Gene3D" id="3.10.105.10">
    <property type="entry name" value="Dipeptide-binding Protein, Domain 3"/>
    <property type="match status" value="1"/>
</dbReference>
<dbReference type="AlphaFoldDB" id="A0A1G9B1S9"/>
<feature type="chain" id="PRO_5039399375" evidence="4">
    <location>
        <begin position="22"/>
        <end position="564"/>
    </location>
</feature>
<dbReference type="InterPro" id="IPR030678">
    <property type="entry name" value="Peptide/Ni-bd"/>
</dbReference>
<keyword evidence="7" id="KW-1185">Reference proteome</keyword>
<dbReference type="SUPFAM" id="SSF53850">
    <property type="entry name" value="Periplasmic binding protein-like II"/>
    <property type="match status" value="1"/>
</dbReference>
<dbReference type="Proteomes" id="UP000199008">
    <property type="component" value="Unassembled WGS sequence"/>
</dbReference>
<dbReference type="Gene3D" id="3.40.190.10">
    <property type="entry name" value="Periplasmic binding protein-like II"/>
    <property type="match status" value="1"/>
</dbReference>
<dbReference type="EMBL" id="FNFY01000002">
    <property type="protein sequence ID" value="SDK33423.1"/>
    <property type="molecule type" value="Genomic_DNA"/>
</dbReference>
<name>A0A1G9B1S9_9BACL</name>
<evidence type="ECO:0000313" key="6">
    <source>
        <dbReference type="EMBL" id="SDK33423.1"/>
    </source>
</evidence>
<evidence type="ECO:0000256" key="4">
    <source>
        <dbReference type="SAM" id="SignalP"/>
    </source>
</evidence>
<dbReference type="InterPro" id="IPR000914">
    <property type="entry name" value="SBP_5_dom"/>
</dbReference>
<dbReference type="OrthoDB" id="9771733at2"/>
<evidence type="ECO:0000256" key="3">
    <source>
        <dbReference type="ARBA" id="ARBA00022729"/>
    </source>
</evidence>
<keyword evidence="3 4" id="KW-0732">Signal</keyword>
<accession>A0A1G9B1S9</accession>
<dbReference type="PANTHER" id="PTHR30290">
    <property type="entry name" value="PERIPLASMIC BINDING COMPONENT OF ABC TRANSPORTER"/>
    <property type="match status" value="1"/>
</dbReference>
<dbReference type="InterPro" id="IPR039424">
    <property type="entry name" value="SBP_5"/>
</dbReference>
<evidence type="ECO:0000256" key="2">
    <source>
        <dbReference type="ARBA" id="ARBA00022448"/>
    </source>
</evidence>
<dbReference type="GO" id="GO:1904680">
    <property type="term" value="F:peptide transmembrane transporter activity"/>
    <property type="evidence" value="ECO:0007669"/>
    <property type="project" value="TreeGrafter"/>
</dbReference>
<dbReference type="STRING" id="576118.SAMN05216216_10282"/>
<dbReference type="PROSITE" id="PS51257">
    <property type="entry name" value="PROKAR_LIPOPROTEIN"/>
    <property type="match status" value="1"/>
</dbReference>
<dbReference type="Pfam" id="PF00496">
    <property type="entry name" value="SBP_bac_5"/>
    <property type="match status" value="1"/>
</dbReference>
<gene>
    <name evidence="6" type="ORF">SAMN05216216_10282</name>
</gene>
<dbReference type="PANTHER" id="PTHR30290:SF9">
    <property type="entry name" value="OLIGOPEPTIDE-BINDING PROTEIN APPA"/>
    <property type="match status" value="1"/>
</dbReference>
<dbReference type="GO" id="GO:0015833">
    <property type="term" value="P:peptide transport"/>
    <property type="evidence" value="ECO:0007669"/>
    <property type="project" value="TreeGrafter"/>
</dbReference>
<dbReference type="CDD" id="cd08499">
    <property type="entry name" value="PBP2_Ylib_like"/>
    <property type="match status" value="1"/>
</dbReference>
<proteinExistence type="inferred from homology"/>
<protein>
    <submittedName>
        <fullName evidence="6">Peptide/nickel transport system substrate-binding protein</fullName>
    </submittedName>
</protein>
<dbReference type="Gene3D" id="3.90.76.10">
    <property type="entry name" value="Dipeptide-binding Protein, Domain 1"/>
    <property type="match status" value="2"/>
</dbReference>
<feature type="signal peptide" evidence="4">
    <location>
        <begin position="1"/>
        <end position="21"/>
    </location>
</feature>
<dbReference type="PIRSF" id="PIRSF002741">
    <property type="entry name" value="MppA"/>
    <property type="match status" value="1"/>
</dbReference>
<evidence type="ECO:0000259" key="5">
    <source>
        <dbReference type="Pfam" id="PF00496"/>
    </source>
</evidence>
<sequence>MRKYLMLSLMGVLILVLAACADDSDVDEQAAEDGGDDGAATEESASGDIVVAMQDDAVSLDPHGSNDSASSQVRQNIYESLVSQDTDMELVPGLAEEWESVEEDVWNFKLREGTTFHSGEEFTAEDVKATLERVSDEAVASEVAFLFEMITEVEVVGDYEVNIHTEYPFAPLPSHLAHNTGGIMSKSIIDEDYQNALDEAGVDMTADEYYELRAEGGGEYEEVMDQISENVGNVIASNPDGTDHGMLENREPGQETVLTKFEDFQGGERNFDSITFRVIPEVSARLAELETGGIQVAHNIDASNANRVTEGENTELIEQESLRTDYLGFNVQKEPFDDVKVRQAIAHAIDREAIVEGVYEGMGISATHPIPPDVWGYDDSLEGQQFDMERAQELLAESDYPDGFSAELWVRDDQMIVDTALYIQESLSELGIDLSVERMEWGAFLDRTGQGDQEMYLLGWTTVTADADYGLYALHHSDNFGAVGNRSFFGNDELDEALDNGRTESDEDARADAYSTAQEIITEEAPIAPIVHSNFSIGVDTSQVEGVELDALGDVRLENVTFNE</sequence>
<dbReference type="GO" id="GO:0042597">
    <property type="term" value="C:periplasmic space"/>
    <property type="evidence" value="ECO:0007669"/>
    <property type="project" value="UniProtKB-ARBA"/>
</dbReference>
<evidence type="ECO:0000256" key="1">
    <source>
        <dbReference type="ARBA" id="ARBA00005695"/>
    </source>
</evidence>
<organism evidence="6 7">
    <name type="scientific">Lacicoccus qingdaonensis</name>
    <dbReference type="NCBI Taxonomy" id="576118"/>
    <lineage>
        <taxon>Bacteria</taxon>
        <taxon>Bacillati</taxon>
        <taxon>Bacillota</taxon>
        <taxon>Bacilli</taxon>
        <taxon>Bacillales</taxon>
        <taxon>Salinicoccaceae</taxon>
        <taxon>Lacicoccus</taxon>
    </lineage>
</organism>
<dbReference type="GO" id="GO:0043190">
    <property type="term" value="C:ATP-binding cassette (ABC) transporter complex"/>
    <property type="evidence" value="ECO:0007669"/>
    <property type="project" value="InterPro"/>
</dbReference>
<dbReference type="RefSeq" id="WP_092984122.1">
    <property type="nucleotide sequence ID" value="NZ_FNFY01000002.1"/>
</dbReference>